<dbReference type="InterPro" id="IPR041170">
    <property type="entry name" value="Znf-RING_14"/>
</dbReference>
<dbReference type="EMBL" id="MK072405">
    <property type="protein sequence ID" value="AYV84361.1"/>
    <property type="molecule type" value="Genomic_DNA"/>
</dbReference>
<feature type="domain" description="RING/Ubox-like zinc-binding" evidence="1">
    <location>
        <begin position="225"/>
        <end position="307"/>
    </location>
</feature>
<accession>A0A3G5ADL8</accession>
<protein>
    <submittedName>
        <fullName evidence="2">Putative E3 ubiquitin-protein ligase parkin</fullName>
    </submittedName>
</protein>
<reference evidence="2" key="1">
    <citation type="submission" date="2018-10" db="EMBL/GenBank/DDBJ databases">
        <title>Hidden diversity of soil giant viruses.</title>
        <authorList>
            <person name="Schulz F."/>
            <person name="Alteio L."/>
            <person name="Goudeau D."/>
            <person name="Ryan E.M."/>
            <person name="Malmstrom R.R."/>
            <person name="Blanchard J."/>
            <person name="Woyke T."/>
        </authorList>
    </citation>
    <scope>NUCLEOTIDE SEQUENCE</scope>
    <source>
        <strain evidence="2">HYV1</strain>
    </source>
</reference>
<sequence>MFSIVFEVAMNKSPDNAAAMDAARAIMRLYDEKVVLSAVDSVVMTGMIRDVVLLYGGMYIAENHLLQSQVDAAVKKILFLSTQIAELKSLPAAAAAAAAAAAPVATVAVPVAAAGLESKVRTIVPFVAGETREGDMYGYCASCEGAVLVRVRRRCNKCHSEDIEDAKGGNWPDVNGQYDGCVHAKESKCTNRRWEFVAICPKHQDKKPDRHCSLLPGVVSNKAGEICGGCGKVEPVVLKFGCNHFVCVPKCWRNYARTKLDNRELLFDTPTPGSDATLSCPAGCRHFVESHNLFKALGKARYEQYQTLGMEHLVGRPLTAESREGRLVLTKKQPGSTNMLNCLNCKNEHYKTLFGPKRNLNNKVDCICGIPWCWMCGKPWSDACANNHLIGC</sequence>
<organism evidence="2">
    <name type="scientific">Hyperionvirus sp</name>
    <dbReference type="NCBI Taxonomy" id="2487770"/>
    <lineage>
        <taxon>Viruses</taxon>
        <taxon>Varidnaviria</taxon>
        <taxon>Bamfordvirae</taxon>
        <taxon>Nucleocytoviricota</taxon>
        <taxon>Megaviricetes</taxon>
        <taxon>Imitervirales</taxon>
        <taxon>Mimiviridae</taxon>
        <taxon>Klosneuvirinae</taxon>
    </lineage>
</organism>
<name>A0A3G5ADL8_9VIRU</name>
<gene>
    <name evidence="2" type="ORF">Hyperionvirus23_28</name>
</gene>
<proteinExistence type="predicted"/>
<evidence type="ECO:0000313" key="2">
    <source>
        <dbReference type="EMBL" id="AYV84361.1"/>
    </source>
</evidence>
<evidence type="ECO:0000259" key="1">
    <source>
        <dbReference type="Pfam" id="PF17978"/>
    </source>
</evidence>
<dbReference type="Pfam" id="PF17978">
    <property type="entry name" value="zf-RING_14"/>
    <property type="match status" value="1"/>
</dbReference>